<reference evidence="1" key="2">
    <citation type="submission" date="2025-09" db="UniProtKB">
        <authorList>
            <consortium name="Ensembl"/>
        </authorList>
    </citation>
    <scope>IDENTIFICATION</scope>
</reference>
<dbReference type="GeneTree" id="ENSGT01150000287990"/>
<proteinExistence type="predicted"/>
<reference evidence="1" key="1">
    <citation type="submission" date="2025-08" db="UniProtKB">
        <authorList>
            <consortium name="Ensembl"/>
        </authorList>
    </citation>
    <scope>IDENTIFICATION</scope>
</reference>
<dbReference type="AlphaFoldDB" id="A0A9J8B9K2"/>
<protein>
    <submittedName>
        <fullName evidence="1">Uncharacterized protein</fullName>
    </submittedName>
</protein>
<dbReference type="Ensembl" id="ENSCCRT00000178669.1">
    <property type="protein sequence ID" value="ENSCCRP00000153707.1"/>
    <property type="gene ID" value="ENSCCRG00000068778.1"/>
</dbReference>
<evidence type="ECO:0000313" key="2">
    <source>
        <dbReference type="Proteomes" id="UP001108240"/>
    </source>
</evidence>
<accession>A0A9J8B9K2</accession>
<dbReference type="Proteomes" id="UP001108240">
    <property type="component" value="Unplaced"/>
</dbReference>
<keyword evidence="2" id="KW-1185">Reference proteome</keyword>
<name>A0A9J8B9K2_CYPCA</name>
<organism evidence="1 2">
    <name type="scientific">Cyprinus carpio carpio</name>
    <dbReference type="NCBI Taxonomy" id="630221"/>
    <lineage>
        <taxon>Eukaryota</taxon>
        <taxon>Metazoa</taxon>
        <taxon>Chordata</taxon>
        <taxon>Craniata</taxon>
        <taxon>Vertebrata</taxon>
        <taxon>Euteleostomi</taxon>
        <taxon>Actinopterygii</taxon>
        <taxon>Neopterygii</taxon>
        <taxon>Teleostei</taxon>
        <taxon>Ostariophysi</taxon>
        <taxon>Cypriniformes</taxon>
        <taxon>Cyprinidae</taxon>
        <taxon>Cyprininae</taxon>
        <taxon>Cyprinus</taxon>
    </lineage>
</organism>
<sequence>MGKEGDLSDIERGMVVGARRAGLSVSKLLIYWDFHAQPSLGFTEKISSEQQLCGRKCLVDVRGQRRMGRLVRDDRKATVTQIVSEFGVKNMKAWIHPALSQ</sequence>
<evidence type="ECO:0000313" key="1">
    <source>
        <dbReference type="Ensembl" id="ENSCCRP00000153707.1"/>
    </source>
</evidence>